<evidence type="ECO:0000313" key="4">
    <source>
        <dbReference type="Proteomes" id="UP000601041"/>
    </source>
</evidence>
<sequence length="435" mass="46217">MALGASHRLQDGVVAVETMTRFALAVLALASGVYTYLGVRSLLDGSPTAVFFAAIIYSASVSVAIYAFWSYMGRFYPHVTGAAARGAMLGVMALGCAMIIAMSSWLNAAALAGSAALEQHLAETVEDYTADLDKAHQNALAAQSLLPDIQRTSERFARLAEDERESGALTGTTGSGSVVQLLSQMSAQLGELESGIIASRERVTNLFDQGRTHLETMRTLVSAPGAIAPRSDQFSAEVVALSGVITSLQQTSIAPSVKRAAEDLSLGFIAPVADGRAADLANRQDQVMATIRASVAAQSTVLSQAADDILAREPVAERRFVPLSSAEAVLRYADDFIPAWAGAISIDLLPAVLVFMLAVVHGVIRRQDERLPFAHRITAAELLEALEVRRAVERSGLDPENAIRQAETQDPASDHPTNITNLDMPPKLPRKGPQA</sequence>
<comment type="caution">
    <text evidence="3">The sequence shown here is derived from an EMBL/GenBank/DDBJ whole genome shotgun (WGS) entry which is preliminary data.</text>
</comment>
<keyword evidence="4" id="KW-1185">Reference proteome</keyword>
<name>A0ABM8PQX0_9HYPH</name>
<dbReference type="RefSeq" id="WP_142588555.1">
    <property type="nucleotide sequence ID" value="NZ_CABFWE030000007.1"/>
</dbReference>
<evidence type="ECO:0000313" key="3">
    <source>
        <dbReference type="EMBL" id="CAD7043655.1"/>
    </source>
</evidence>
<feature type="transmembrane region" description="Helical" evidence="2">
    <location>
        <begin position="49"/>
        <end position="71"/>
    </location>
</feature>
<reference evidence="3 4" key="1">
    <citation type="submission" date="2020-11" db="EMBL/GenBank/DDBJ databases">
        <authorList>
            <person name="Lassalle F."/>
        </authorList>
    </citation>
    <scope>NUCLEOTIDE SEQUENCE [LARGE SCALE GENOMIC DNA]</scope>
    <source>
        <strain evidence="3 4">AB21</strain>
    </source>
</reference>
<evidence type="ECO:0000256" key="2">
    <source>
        <dbReference type="SAM" id="Phobius"/>
    </source>
</evidence>
<keyword evidence="2" id="KW-0812">Transmembrane</keyword>
<keyword evidence="2" id="KW-0472">Membrane</keyword>
<gene>
    <name evidence="3" type="ORF">RHAB21_03344</name>
</gene>
<proteinExistence type="predicted"/>
<protein>
    <submittedName>
        <fullName evidence="3">Uncharacterized protein</fullName>
    </submittedName>
</protein>
<feature type="transmembrane region" description="Helical" evidence="2">
    <location>
        <begin position="12"/>
        <end position="37"/>
    </location>
</feature>
<dbReference type="EMBL" id="CABFWE030000007">
    <property type="protein sequence ID" value="CAD7043655.1"/>
    <property type="molecule type" value="Genomic_DNA"/>
</dbReference>
<feature type="compositionally biased region" description="Polar residues" evidence="1">
    <location>
        <begin position="406"/>
        <end position="421"/>
    </location>
</feature>
<organism evidence="3 4">
    <name type="scientific">Pseudorhizobium halotolerans</name>
    <dbReference type="NCBI Taxonomy" id="1233081"/>
    <lineage>
        <taxon>Bacteria</taxon>
        <taxon>Pseudomonadati</taxon>
        <taxon>Pseudomonadota</taxon>
        <taxon>Alphaproteobacteria</taxon>
        <taxon>Hyphomicrobiales</taxon>
        <taxon>Rhizobiaceae</taxon>
        <taxon>Rhizobium/Agrobacterium group</taxon>
        <taxon>Pseudorhizobium</taxon>
    </lineage>
</organism>
<accession>A0ABM8PQX0</accession>
<evidence type="ECO:0000256" key="1">
    <source>
        <dbReference type="SAM" id="MobiDB-lite"/>
    </source>
</evidence>
<feature type="transmembrane region" description="Helical" evidence="2">
    <location>
        <begin position="339"/>
        <end position="360"/>
    </location>
</feature>
<feature type="region of interest" description="Disordered" evidence="1">
    <location>
        <begin position="397"/>
        <end position="435"/>
    </location>
</feature>
<feature type="transmembrane region" description="Helical" evidence="2">
    <location>
        <begin position="83"/>
        <end position="106"/>
    </location>
</feature>
<dbReference type="Proteomes" id="UP000601041">
    <property type="component" value="Unassembled WGS sequence"/>
</dbReference>
<keyword evidence="2" id="KW-1133">Transmembrane helix</keyword>